<proteinExistence type="predicted"/>
<reference evidence="1" key="1">
    <citation type="submission" date="2014-09" db="EMBL/GenBank/DDBJ databases">
        <authorList>
            <person name="Magalhaes I.L.F."/>
            <person name="Oliveira U."/>
            <person name="Santos F.R."/>
            <person name="Vidigal T.H.D.A."/>
            <person name="Brescovit A.D."/>
            <person name="Santos A.J."/>
        </authorList>
    </citation>
    <scope>NUCLEOTIDE SEQUENCE</scope>
    <source>
        <tissue evidence="1">Shoot tissue taken approximately 20 cm above the soil surface</tissue>
    </source>
</reference>
<organism evidence="1">
    <name type="scientific">Arundo donax</name>
    <name type="common">Giant reed</name>
    <name type="synonym">Donax arundinaceus</name>
    <dbReference type="NCBI Taxonomy" id="35708"/>
    <lineage>
        <taxon>Eukaryota</taxon>
        <taxon>Viridiplantae</taxon>
        <taxon>Streptophyta</taxon>
        <taxon>Embryophyta</taxon>
        <taxon>Tracheophyta</taxon>
        <taxon>Spermatophyta</taxon>
        <taxon>Magnoliopsida</taxon>
        <taxon>Liliopsida</taxon>
        <taxon>Poales</taxon>
        <taxon>Poaceae</taxon>
        <taxon>PACMAD clade</taxon>
        <taxon>Arundinoideae</taxon>
        <taxon>Arundineae</taxon>
        <taxon>Arundo</taxon>
    </lineage>
</organism>
<evidence type="ECO:0000313" key="1">
    <source>
        <dbReference type="EMBL" id="JAD96154.1"/>
    </source>
</evidence>
<accession>A0A0A9E5Y6</accession>
<name>A0A0A9E5Y6_ARUDO</name>
<protein>
    <submittedName>
        <fullName evidence="1">Uncharacterized protein</fullName>
    </submittedName>
</protein>
<reference evidence="1" key="2">
    <citation type="journal article" date="2015" name="Data Brief">
        <title>Shoot transcriptome of the giant reed, Arundo donax.</title>
        <authorList>
            <person name="Barrero R.A."/>
            <person name="Guerrero F.D."/>
            <person name="Moolhuijzen P."/>
            <person name="Goolsby J.A."/>
            <person name="Tidwell J."/>
            <person name="Bellgard S.E."/>
            <person name="Bellgard M.I."/>
        </authorList>
    </citation>
    <scope>NUCLEOTIDE SEQUENCE</scope>
    <source>
        <tissue evidence="1">Shoot tissue taken approximately 20 cm above the soil surface</tissue>
    </source>
</reference>
<dbReference type="AlphaFoldDB" id="A0A0A9E5Y6"/>
<sequence>MLLPLLITTIHVSKLSLVNFLAFDC</sequence>
<dbReference type="EMBL" id="GBRH01201741">
    <property type="protein sequence ID" value="JAD96154.1"/>
    <property type="molecule type" value="Transcribed_RNA"/>
</dbReference>